<protein>
    <submittedName>
        <fullName evidence="1">Uncharacterized protein</fullName>
    </submittedName>
</protein>
<keyword evidence="2" id="KW-1185">Reference proteome</keyword>
<organism evidence="1 2">
    <name type="scientific">Portunus trituberculatus</name>
    <name type="common">Swimming crab</name>
    <name type="synonym">Neptunus trituberculatus</name>
    <dbReference type="NCBI Taxonomy" id="210409"/>
    <lineage>
        <taxon>Eukaryota</taxon>
        <taxon>Metazoa</taxon>
        <taxon>Ecdysozoa</taxon>
        <taxon>Arthropoda</taxon>
        <taxon>Crustacea</taxon>
        <taxon>Multicrustacea</taxon>
        <taxon>Malacostraca</taxon>
        <taxon>Eumalacostraca</taxon>
        <taxon>Eucarida</taxon>
        <taxon>Decapoda</taxon>
        <taxon>Pleocyemata</taxon>
        <taxon>Brachyura</taxon>
        <taxon>Eubrachyura</taxon>
        <taxon>Portunoidea</taxon>
        <taxon>Portunidae</taxon>
        <taxon>Portuninae</taxon>
        <taxon>Portunus</taxon>
    </lineage>
</organism>
<name>A0A5B7ELA4_PORTR</name>
<dbReference type="Proteomes" id="UP000324222">
    <property type="component" value="Unassembled WGS sequence"/>
</dbReference>
<evidence type="ECO:0000313" key="2">
    <source>
        <dbReference type="Proteomes" id="UP000324222"/>
    </source>
</evidence>
<gene>
    <name evidence="1" type="ORF">E2C01_028752</name>
</gene>
<evidence type="ECO:0000313" key="1">
    <source>
        <dbReference type="EMBL" id="MPC35330.1"/>
    </source>
</evidence>
<sequence length="74" mass="8790">MLAHARRKRKYSDSVRSRWRVTPLDPDSPRLSQILRRTLRPAALLLGTAVRPPHHHHHHHHHHPLAHIAYWFVS</sequence>
<comment type="caution">
    <text evidence="1">The sequence shown here is derived from an EMBL/GenBank/DDBJ whole genome shotgun (WGS) entry which is preliminary data.</text>
</comment>
<dbReference type="EMBL" id="VSRR010003248">
    <property type="protein sequence ID" value="MPC35330.1"/>
    <property type="molecule type" value="Genomic_DNA"/>
</dbReference>
<reference evidence="1 2" key="1">
    <citation type="submission" date="2019-05" db="EMBL/GenBank/DDBJ databases">
        <title>Another draft genome of Portunus trituberculatus and its Hox gene families provides insights of decapod evolution.</title>
        <authorList>
            <person name="Jeong J.-H."/>
            <person name="Song I."/>
            <person name="Kim S."/>
            <person name="Choi T."/>
            <person name="Kim D."/>
            <person name="Ryu S."/>
            <person name="Kim W."/>
        </authorList>
    </citation>
    <scope>NUCLEOTIDE SEQUENCE [LARGE SCALE GENOMIC DNA]</scope>
    <source>
        <tissue evidence="1">Muscle</tissue>
    </source>
</reference>
<accession>A0A5B7ELA4</accession>
<dbReference type="AlphaFoldDB" id="A0A5B7ELA4"/>
<proteinExistence type="predicted"/>